<dbReference type="PANTHER" id="PTHR43537">
    <property type="entry name" value="TRANSCRIPTIONAL REGULATOR, GNTR FAMILY"/>
    <property type="match status" value="1"/>
</dbReference>
<dbReference type="PANTHER" id="PTHR43537:SF49">
    <property type="entry name" value="TRANSCRIPTIONAL REGULATORY PROTEIN"/>
    <property type="match status" value="1"/>
</dbReference>
<sequence>MDVRSLREPKMAERVAAVLRKMLVRGEIAEGTMLPPETELMERFGVSRPTLREAIRVLESESLIEMQRGAHGGARVARPQRETLARYAGLILEREGVTLRDVYDARVAIETPMVKQLAIEQDAATIAELEEIVARESTLPPGSRGVDQLTDFHAAIARLSSNNTLRIISEMLHHIIEKANRSLQPTTGPRAEQALRRSAKTHRMVLDLIKAGDAEKAGELWTKHLQKAEEFLFANSEMSTVVDLLE</sequence>
<dbReference type="EMBL" id="JXST01000022">
    <property type="protein sequence ID" value="KIU15935.1"/>
    <property type="molecule type" value="Genomic_DNA"/>
</dbReference>
<evidence type="ECO:0000256" key="3">
    <source>
        <dbReference type="ARBA" id="ARBA00023163"/>
    </source>
</evidence>
<evidence type="ECO:0000256" key="1">
    <source>
        <dbReference type="ARBA" id="ARBA00023015"/>
    </source>
</evidence>
<evidence type="ECO:0000259" key="4">
    <source>
        <dbReference type="PROSITE" id="PS50949"/>
    </source>
</evidence>
<name>A0A0D1L4V6_9MYCO</name>
<dbReference type="STRING" id="280871.TL10_16440"/>
<dbReference type="PATRIC" id="fig|280871.6.peg.3411"/>
<dbReference type="AlphaFoldDB" id="A0A0D1L4V6"/>
<keyword evidence="6" id="KW-1185">Reference proteome</keyword>
<dbReference type="OrthoDB" id="120836at2"/>
<feature type="domain" description="HTH gntR-type" evidence="4">
    <location>
        <begin position="9"/>
        <end position="79"/>
    </location>
</feature>
<dbReference type="InterPro" id="IPR036388">
    <property type="entry name" value="WH-like_DNA-bd_sf"/>
</dbReference>
<dbReference type="InterPro" id="IPR000524">
    <property type="entry name" value="Tscrpt_reg_HTH_GntR"/>
</dbReference>
<keyword evidence="3" id="KW-0804">Transcription</keyword>
<gene>
    <name evidence="5" type="ORF">TL10_16440</name>
</gene>
<proteinExistence type="predicted"/>
<keyword evidence="2" id="KW-0238">DNA-binding</keyword>
<dbReference type="PROSITE" id="PS50949">
    <property type="entry name" value="HTH_GNTR"/>
    <property type="match status" value="1"/>
</dbReference>
<dbReference type="Proteomes" id="UP000032221">
    <property type="component" value="Unassembled WGS sequence"/>
</dbReference>
<dbReference type="SMART" id="SM00345">
    <property type="entry name" value="HTH_GNTR"/>
    <property type="match status" value="1"/>
</dbReference>
<dbReference type="Pfam" id="PF00392">
    <property type="entry name" value="GntR"/>
    <property type="match status" value="1"/>
</dbReference>
<dbReference type="Gene3D" id="1.10.10.10">
    <property type="entry name" value="Winged helix-like DNA-binding domain superfamily/Winged helix DNA-binding domain"/>
    <property type="match status" value="1"/>
</dbReference>
<accession>A0A0D1L4V6</accession>
<dbReference type="InterPro" id="IPR036390">
    <property type="entry name" value="WH_DNA-bd_sf"/>
</dbReference>
<dbReference type="SMART" id="SM00895">
    <property type="entry name" value="FCD"/>
    <property type="match status" value="1"/>
</dbReference>
<evidence type="ECO:0000256" key="2">
    <source>
        <dbReference type="ARBA" id="ARBA00023125"/>
    </source>
</evidence>
<evidence type="ECO:0000313" key="6">
    <source>
        <dbReference type="Proteomes" id="UP000032221"/>
    </source>
</evidence>
<dbReference type="Gene3D" id="1.20.120.530">
    <property type="entry name" value="GntR ligand-binding domain-like"/>
    <property type="match status" value="1"/>
</dbReference>
<dbReference type="GO" id="GO:0003677">
    <property type="term" value="F:DNA binding"/>
    <property type="evidence" value="ECO:0007669"/>
    <property type="project" value="UniProtKB-KW"/>
</dbReference>
<dbReference type="PRINTS" id="PR00035">
    <property type="entry name" value="HTHGNTR"/>
</dbReference>
<dbReference type="GO" id="GO:0003700">
    <property type="term" value="F:DNA-binding transcription factor activity"/>
    <property type="evidence" value="ECO:0007669"/>
    <property type="project" value="InterPro"/>
</dbReference>
<keyword evidence="1" id="KW-0805">Transcription regulation</keyword>
<comment type="caution">
    <text evidence="5">The sequence shown here is derived from an EMBL/GenBank/DDBJ whole genome shotgun (WGS) entry which is preliminary data.</text>
</comment>
<protein>
    <submittedName>
        <fullName evidence="5">GntR family transcriptional regulator</fullName>
    </submittedName>
</protein>
<dbReference type="Pfam" id="PF07729">
    <property type="entry name" value="FCD"/>
    <property type="match status" value="1"/>
</dbReference>
<organism evidence="5 6">
    <name type="scientific">Mycolicibacterium llatzerense</name>
    <dbReference type="NCBI Taxonomy" id="280871"/>
    <lineage>
        <taxon>Bacteria</taxon>
        <taxon>Bacillati</taxon>
        <taxon>Actinomycetota</taxon>
        <taxon>Actinomycetes</taxon>
        <taxon>Mycobacteriales</taxon>
        <taxon>Mycobacteriaceae</taxon>
        <taxon>Mycolicibacterium</taxon>
    </lineage>
</organism>
<dbReference type="SUPFAM" id="SSF48008">
    <property type="entry name" value="GntR ligand-binding domain-like"/>
    <property type="match status" value="1"/>
</dbReference>
<dbReference type="RefSeq" id="WP_043986472.1">
    <property type="nucleotide sequence ID" value="NZ_JXST01000022.1"/>
</dbReference>
<dbReference type="InterPro" id="IPR011711">
    <property type="entry name" value="GntR_C"/>
</dbReference>
<reference evidence="5 6" key="1">
    <citation type="submission" date="2015-01" db="EMBL/GenBank/DDBJ databases">
        <title>Genome sequence of Mycobacterium llatzerense and Mycobacterium immunogenum recovered from brain abscess.</title>
        <authorList>
            <person name="Greninger A.L."/>
            <person name="Langelier C."/>
            <person name="Cunningham G."/>
            <person name="Chiu C.Y."/>
            <person name="Miller S."/>
        </authorList>
    </citation>
    <scope>NUCLEOTIDE SEQUENCE [LARGE SCALE GENOMIC DNA]</scope>
    <source>
        <strain evidence="5 6">CLUC14</strain>
    </source>
</reference>
<evidence type="ECO:0000313" key="5">
    <source>
        <dbReference type="EMBL" id="KIU15935.1"/>
    </source>
</evidence>
<dbReference type="SUPFAM" id="SSF46785">
    <property type="entry name" value="Winged helix' DNA-binding domain"/>
    <property type="match status" value="1"/>
</dbReference>
<dbReference type="CDD" id="cd07377">
    <property type="entry name" value="WHTH_GntR"/>
    <property type="match status" value="1"/>
</dbReference>
<dbReference type="InterPro" id="IPR008920">
    <property type="entry name" value="TF_FadR/GntR_C"/>
</dbReference>